<evidence type="ECO:0000259" key="1">
    <source>
        <dbReference type="PROSITE" id="PS50994"/>
    </source>
</evidence>
<organism evidence="2 3">
    <name type="scientific">Acholeplasma brassicae</name>
    <dbReference type="NCBI Taxonomy" id="61635"/>
    <lineage>
        <taxon>Bacteria</taxon>
        <taxon>Bacillati</taxon>
        <taxon>Mycoplasmatota</taxon>
        <taxon>Mollicutes</taxon>
        <taxon>Acholeplasmatales</taxon>
        <taxon>Acholeplasmataceae</taxon>
        <taxon>Acholeplasma</taxon>
    </lineage>
</organism>
<keyword evidence="3" id="KW-1185">Reference proteome</keyword>
<dbReference type="STRING" id="61635.BN85312940"/>
<dbReference type="HOGENOM" id="CLU_027402_4_3_14"/>
<dbReference type="GO" id="GO:0015074">
    <property type="term" value="P:DNA integration"/>
    <property type="evidence" value="ECO:0007669"/>
    <property type="project" value="InterPro"/>
</dbReference>
<dbReference type="PANTHER" id="PTHR46889:SF4">
    <property type="entry name" value="TRANSPOSASE INSO FOR INSERTION SEQUENCE ELEMENT IS911B-RELATED"/>
    <property type="match status" value="1"/>
</dbReference>
<evidence type="ECO:0000313" key="3">
    <source>
        <dbReference type="Proteomes" id="UP000032737"/>
    </source>
</evidence>
<dbReference type="InterPro" id="IPR050900">
    <property type="entry name" value="Transposase_IS3/IS150/IS904"/>
</dbReference>
<dbReference type="InterPro" id="IPR012337">
    <property type="entry name" value="RNaseH-like_sf"/>
</dbReference>
<dbReference type="Pfam" id="PF00665">
    <property type="entry name" value="rve"/>
    <property type="match status" value="1"/>
</dbReference>
<dbReference type="InterPro" id="IPR001584">
    <property type="entry name" value="Integrase_cat-core"/>
</dbReference>
<proteinExistence type="predicted"/>
<feature type="domain" description="Integrase catalytic" evidence="1">
    <location>
        <begin position="35"/>
        <end position="136"/>
    </location>
</feature>
<dbReference type="Proteomes" id="UP000032737">
    <property type="component" value="Chromosome"/>
</dbReference>
<dbReference type="EMBL" id="FO681348">
    <property type="protein sequence ID" value="CCV66315.1"/>
    <property type="molecule type" value="Genomic_DNA"/>
</dbReference>
<evidence type="ECO:0000313" key="2">
    <source>
        <dbReference type="EMBL" id="CCV66315.1"/>
    </source>
</evidence>
<reference evidence="2 3" key="1">
    <citation type="journal article" date="2013" name="J. Mol. Microbiol. Biotechnol.">
        <title>Analysis of the Complete Genomes of Acholeplasma brassicae , A. palmae and A. laidlawii and Their Comparison to the Obligate Parasites from ' Candidatus Phytoplasma'.</title>
        <authorList>
            <person name="Kube M."/>
            <person name="Siewert C."/>
            <person name="Migdoll A.M."/>
            <person name="Duduk B."/>
            <person name="Holz S."/>
            <person name="Rabus R."/>
            <person name="Seemuller E."/>
            <person name="Mitrovic J."/>
            <person name="Muller I."/>
            <person name="Buttner C."/>
            <person name="Reinhardt R."/>
        </authorList>
    </citation>
    <scope>NUCLEOTIDE SEQUENCE [LARGE SCALE GENOMIC DNA]</scope>
    <source>
        <strain evidence="3">0502</strain>
    </source>
</reference>
<dbReference type="PROSITE" id="PS50994">
    <property type="entry name" value="INTEGRASE"/>
    <property type="match status" value="1"/>
</dbReference>
<dbReference type="PANTHER" id="PTHR46889">
    <property type="entry name" value="TRANSPOSASE INSF FOR INSERTION SEQUENCE IS3B-RELATED"/>
    <property type="match status" value="1"/>
</dbReference>
<protein>
    <submittedName>
        <fullName evidence="2">Tra5 transposase (OrfB)</fullName>
    </submittedName>
</protein>
<dbReference type="SUPFAM" id="SSF53098">
    <property type="entry name" value="Ribonuclease H-like"/>
    <property type="match status" value="1"/>
</dbReference>
<dbReference type="KEGG" id="abra:BN85312940"/>
<name>U4KPL4_9MOLU</name>
<dbReference type="AlphaFoldDB" id="U4KPL4"/>
<sequence>MKELPIVCKVRKKRYRYISQISNKITPNLLKRDFKKDEPNIAWVTDVSEFRFNRKRLYLSVIQDLYNGEVKGYQISRSQNQDLILKTLKKSINPNEDLSKLLMHSGQGILYQSPKYRNYRKKSSFTQSISTKGNAY</sequence>
<gene>
    <name evidence="2" type="ORF">BN85312940</name>
</gene>
<accession>U4KPL4</accession>